<dbReference type="AlphaFoldDB" id="A0A6C0ICQ7"/>
<reference evidence="3" key="1">
    <citation type="journal article" date="2020" name="Nature">
        <title>Giant virus diversity and host interactions through global metagenomics.</title>
        <authorList>
            <person name="Schulz F."/>
            <person name="Roux S."/>
            <person name="Paez-Espino D."/>
            <person name="Jungbluth S."/>
            <person name="Walsh D.A."/>
            <person name="Denef V.J."/>
            <person name="McMahon K.D."/>
            <person name="Konstantinidis K.T."/>
            <person name="Eloe-Fadrosh E.A."/>
            <person name="Kyrpides N.C."/>
            <person name="Woyke T."/>
        </authorList>
    </citation>
    <scope>NUCLEOTIDE SEQUENCE</scope>
    <source>
        <strain evidence="3">GVMAG-M-3300023184-68</strain>
    </source>
</reference>
<proteinExistence type="predicted"/>
<dbReference type="GO" id="GO:0005737">
    <property type="term" value="C:cytoplasm"/>
    <property type="evidence" value="ECO:0007669"/>
    <property type="project" value="TreeGrafter"/>
</dbReference>
<feature type="compositionally biased region" description="Acidic residues" evidence="1">
    <location>
        <begin position="62"/>
        <end position="71"/>
    </location>
</feature>
<dbReference type="InterPro" id="IPR027417">
    <property type="entry name" value="P-loop_NTPase"/>
</dbReference>
<evidence type="ECO:0000256" key="1">
    <source>
        <dbReference type="SAM" id="MobiDB-lite"/>
    </source>
</evidence>
<accession>A0A6C0ICQ7</accession>
<evidence type="ECO:0000313" key="3">
    <source>
        <dbReference type="EMBL" id="QHT90196.1"/>
    </source>
</evidence>
<dbReference type="Pfam" id="PF01712">
    <property type="entry name" value="dNK"/>
    <property type="match status" value="1"/>
</dbReference>
<dbReference type="EMBL" id="MN740153">
    <property type="protein sequence ID" value="QHT90196.1"/>
    <property type="molecule type" value="Genomic_DNA"/>
</dbReference>
<organism evidence="3">
    <name type="scientific">viral metagenome</name>
    <dbReference type="NCBI Taxonomy" id="1070528"/>
    <lineage>
        <taxon>unclassified sequences</taxon>
        <taxon>metagenomes</taxon>
        <taxon>organismal metagenomes</taxon>
    </lineage>
</organism>
<dbReference type="SUPFAM" id="SSF52540">
    <property type="entry name" value="P-loop containing nucleoside triphosphate hydrolases"/>
    <property type="match status" value="1"/>
</dbReference>
<protein>
    <recommendedName>
        <fullName evidence="2">Deoxynucleoside kinase domain-containing protein</fullName>
    </recommendedName>
</protein>
<name>A0A6C0ICQ7_9ZZZZ</name>
<dbReference type="GO" id="GO:0019136">
    <property type="term" value="F:deoxynucleoside kinase activity"/>
    <property type="evidence" value="ECO:0007669"/>
    <property type="project" value="TreeGrafter"/>
</dbReference>
<feature type="domain" description="Deoxynucleoside kinase" evidence="2">
    <location>
        <begin position="84"/>
        <end position="300"/>
    </location>
</feature>
<sequence>MFMILLMVTCAFVKIYNIIHYYVDQWIEYHSEYARHMRITNKKSWDIVQEYMENEQTGNSNSEEEDDDEEALQSSDEANIPIIISLEGNIGSGKSTLLHKLKQFCPEFLEKHDIVIIQEPVSQWLEYTDPHDNESILTKFYNDPPKYALLFQLIIFETLINAIEDAMEENPHGRVFLCERSIASSLNVFASMLAEDGMINPLEMKFYKDMFSTDIHSKYFPDNIIYLTTPVDTCMERIQKRARANEHTITKEYITRCDIYHQKWIDEILDTCVDNSAYCLDPDNTDLLHVQYVLEKMMGKWP</sequence>
<feature type="region of interest" description="Disordered" evidence="1">
    <location>
        <begin position="54"/>
        <end position="73"/>
    </location>
</feature>
<evidence type="ECO:0000259" key="2">
    <source>
        <dbReference type="Pfam" id="PF01712"/>
    </source>
</evidence>
<dbReference type="PANTHER" id="PTHR10513:SF35">
    <property type="entry name" value="DEOXYADENOSINE KINASE"/>
    <property type="match status" value="1"/>
</dbReference>
<dbReference type="Gene3D" id="3.40.50.300">
    <property type="entry name" value="P-loop containing nucleotide triphosphate hydrolases"/>
    <property type="match status" value="1"/>
</dbReference>
<dbReference type="PANTHER" id="PTHR10513">
    <property type="entry name" value="DEOXYNUCLEOSIDE KINASE"/>
    <property type="match status" value="1"/>
</dbReference>
<dbReference type="InterPro" id="IPR050566">
    <property type="entry name" value="Deoxyribonucleoside_kinase"/>
</dbReference>
<dbReference type="InterPro" id="IPR031314">
    <property type="entry name" value="DNK_dom"/>
</dbReference>